<comment type="caution">
    <text evidence="11">The sequence shown here is derived from an EMBL/GenBank/DDBJ whole genome shotgun (WGS) entry which is preliminary data.</text>
</comment>
<dbReference type="Gene3D" id="3.40.50.300">
    <property type="entry name" value="P-loop containing nucleotide triphosphate hydrolases"/>
    <property type="match status" value="2"/>
</dbReference>
<dbReference type="SMART" id="SM00490">
    <property type="entry name" value="HELICc"/>
    <property type="match status" value="1"/>
</dbReference>
<dbReference type="PANTHER" id="PTHR18934">
    <property type="entry name" value="ATP-DEPENDENT RNA HELICASE"/>
    <property type="match status" value="1"/>
</dbReference>
<dbReference type="CDD" id="cd17980">
    <property type="entry name" value="DEXHc_DHX35"/>
    <property type="match status" value="1"/>
</dbReference>
<reference evidence="11 12" key="1">
    <citation type="journal article" date="2018" name="Sci. Rep.">
        <title>Comparative analysis of the Pocillopora damicornis genome highlights role of immune system in coral evolution.</title>
        <authorList>
            <person name="Cunning R."/>
            <person name="Bay R.A."/>
            <person name="Gillette P."/>
            <person name="Baker A.C."/>
            <person name="Traylor-Knowles N."/>
        </authorList>
    </citation>
    <scope>NUCLEOTIDE SEQUENCE [LARGE SCALE GENOMIC DNA]</scope>
    <source>
        <strain evidence="11">RSMAS</strain>
        <tissue evidence="11">Whole animal</tissue>
    </source>
</reference>
<name>A0A3M6U276_POCDA</name>
<dbReference type="SUPFAM" id="SSF52540">
    <property type="entry name" value="P-loop containing nucleoside triphosphate hydrolases"/>
    <property type="match status" value="1"/>
</dbReference>
<dbReference type="Gene3D" id="1.20.120.1080">
    <property type="match status" value="1"/>
</dbReference>
<evidence type="ECO:0000313" key="12">
    <source>
        <dbReference type="Proteomes" id="UP000275408"/>
    </source>
</evidence>
<dbReference type="GO" id="GO:0005524">
    <property type="term" value="F:ATP binding"/>
    <property type="evidence" value="ECO:0007669"/>
    <property type="project" value="UniProtKB-KW"/>
</dbReference>
<organism evidence="11 12">
    <name type="scientific">Pocillopora damicornis</name>
    <name type="common">Cauliflower coral</name>
    <name type="synonym">Millepora damicornis</name>
    <dbReference type="NCBI Taxonomy" id="46731"/>
    <lineage>
        <taxon>Eukaryota</taxon>
        <taxon>Metazoa</taxon>
        <taxon>Cnidaria</taxon>
        <taxon>Anthozoa</taxon>
        <taxon>Hexacorallia</taxon>
        <taxon>Scleractinia</taxon>
        <taxon>Astrocoeniina</taxon>
        <taxon>Pocilloporidae</taxon>
        <taxon>Pocillopora</taxon>
    </lineage>
</organism>
<dbReference type="Pfam" id="PF04408">
    <property type="entry name" value="WHD_HA2"/>
    <property type="match status" value="1"/>
</dbReference>
<evidence type="ECO:0000313" key="11">
    <source>
        <dbReference type="EMBL" id="RMX47686.1"/>
    </source>
</evidence>
<evidence type="ECO:0000256" key="2">
    <source>
        <dbReference type="ARBA" id="ARBA00012552"/>
    </source>
</evidence>
<dbReference type="GO" id="GO:0003723">
    <property type="term" value="F:RNA binding"/>
    <property type="evidence" value="ECO:0007669"/>
    <property type="project" value="TreeGrafter"/>
</dbReference>
<evidence type="ECO:0000256" key="1">
    <source>
        <dbReference type="ARBA" id="ARBA00008792"/>
    </source>
</evidence>
<dbReference type="Pfam" id="PF00271">
    <property type="entry name" value="Helicase_C"/>
    <property type="match status" value="1"/>
</dbReference>
<dbReference type="PROSITE" id="PS00690">
    <property type="entry name" value="DEAH_ATP_HELICASE"/>
    <property type="match status" value="1"/>
</dbReference>
<evidence type="ECO:0000256" key="3">
    <source>
        <dbReference type="ARBA" id="ARBA00022741"/>
    </source>
</evidence>
<dbReference type="EC" id="3.6.4.13" evidence="2"/>
<keyword evidence="6" id="KW-0067">ATP-binding</keyword>
<evidence type="ECO:0000256" key="4">
    <source>
        <dbReference type="ARBA" id="ARBA00022801"/>
    </source>
</evidence>
<dbReference type="InterPro" id="IPR048333">
    <property type="entry name" value="HA2_WH"/>
</dbReference>
<dbReference type="PROSITE" id="PS51192">
    <property type="entry name" value="HELICASE_ATP_BIND_1"/>
    <property type="match status" value="1"/>
</dbReference>
<feature type="region of interest" description="Disordered" evidence="8">
    <location>
        <begin position="1"/>
        <end position="24"/>
    </location>
</feature>
<evidence type="ECO:0000256" key="6">
    <source>
        <dbReference type="ARBA" id="ARBA00022840"/>
    </source>
</evidence>
<feature type="domain" description="Helicase ATP-binding" evidence="9">
    <location>
        <begin position="66"/>
        <end position="231"/>
    </location>
</feature>
<dbReference type="InterPro" id="IPR007502">
    <property type="entry name" value="Helicase-assoc_dom"/>
</dbReference>
<dbReference type="SMART" id="SM00487">
    <property type="entry name" value="DEXDc"/>
    <property type="match status" value="1"/>
</dbReference>
<dbReference type="PROSITE" id="PS51194">
    <property type="entry name" value="HELICASE_CTER"/>
    <property type="match status" value="1"/>
</dbReference>
<dbReference type="PANTHER" id="PTHR18934:SF136">
    <property type="entry name" value="ATP-DEPENDENT RNA HELICASE DHX35-RELATED"/>
    <property type="match status" value="1"/>
</dbReference>
<keyword evidence="3" id="KW-0547">Nucleotide-binding</keyword>
<comment type="catalytic activity">
    <reaction evidence="7">
        <text>ATP + H2O = ADP + phosphate + H(+)</text>
        <dbReference type="Rhea" id="RHEA:13065"/>
        <dbReference type="ChEBI" id="CHEBI:15377"/>
        <dbReference type="ChEBI" id="CHEBI:15378"/>
        <dbReference type="ChEBI" id="CHEBI:30616"/>
        <dbReference type="ChEBI" id="CHEBI:43474"/>
        <dbReference type="ChEBI" id="CHEBI:456216"/>
        <dbReference type="EC" id="3.6.4.13"/>
    </reaction>
</comment>
<dbReference type="Pfam" id="PF21010">
    <property type="entry name" value="HA2_C"/>
    <property type="match status" value="1"/>
</dbReference>
<dbReference type="AlphaFoldDB" id="A0A3M6U276"/>
<proteinExistence type="inferred from homology"/>
<evidence type="ECO:0000256" key="7">
    <source>
        <dbReference type="ARBA" id="ARBA00047984"/>
    </source>
</evidence>
<dbReference type="InterPro" id="IPR002464">
    <property type="entry name" value="DNA/RNA_helicase_DEAH_CS"/>
</dbReference>
<evidence type="ECO:0000256" key="8">
    <source>
        <dbReference type="SAM" id="MobiDB-lite"/>
    </source>
</evidence>
<protein>
    <recommendedName>
        <fullName evidence="2">RNA helicase</fullName>
        <ecNumber evidence="2">3.6.4.13</ecNumber>
    </recommendedName>
</protein>
<dbReference type="CDD" id="cd18791">
    <property type="entry name" value="SF2_C_RHA"/>
    <property type="match status" value="1"/>
</dbReference>
<dbReference type="OrthoDB" id="10253254at2759"/>
<dbReference type="STRING" id="46731.A0A3M6U276"/>
<comment type="similarity">
    <text evidence="1">Belongs to the DEAD box helicase family. DEAH subfamily.</text>
</comment>
<dbReference type="Pfam" id="PF07717">
    <property type="entry name" value="OB_NTP_bind"/>
    <property type="match status" value="1"/>
</dbReference>
<dbReference type="OMA" id="FHEVMET"/>
<dbReference type="InterPro" id="IPR001650">
    <property type="entry name" value="Helicase_C-like"/>
</dbReference>
<evidence type="ECO:0000256" key="5">
    <source>
        <dbReference type="ARBA" id="ARBA00022806"/>
    </source>
</evidence>
<dbReference type="GO" id="GO:0016787">
    <property type="term" value="F:hydrolase activity"/>
    <property type="evidence" value="ECO:0007669"/>
    <property type="project" value="UniProtKB-KW"/>
</dbReference>
<dbReference type="SMART" id="SM00847">
    <property type="entry name" value="HA2"/>
    <property type="match status" value="1"/>
</dbReference>
<sequence>MAASSASFKPRFWKPDTEKPGGDVAIERPLNDNDTAAAAVYNPNSSLSISLQRQRLPIFMHRTNILYLLEKYETVIIVGETGCGKSTQIPQYLHESGWTAGKWKVCITQPRRVAVVTVASRVAEERGSFIGEEVGYTIRFDDCCNPEITRMKFVTDGVLLRETMSDPLLSQYSVIMLDEAHERTLHTDIMIGLLKKIKKKRKDLRIIVSSATLDAEMFRDFFNTNITKDRSKDTAAILSVKGRSYPTEIHYTLSPVPDYLKATVDTVMGIHKEEAHGDILAFVTGQDEVEAVVAQLIERAREQPKGSQYLKVLPMYSGLPHSEQMLVFKPTPHHTRKVVVATNIAEASITINGIVYVIDCGFVKLRAYSPKVGVESLVVVPVSQASAKQRAGRAGRVRSGKVYRLYTEQDFDGLKPSTVPEMQRCNMASVMLQLKCMGIDNILQFNFPARPPAQSVIRGLELLYALGAIDQHGKLADPLGVNMSELPTDPMIAKMLLSSGDFGCSEEILTIAAMLQIQNVFVSPSKQKAAADNAKRKFSVYEGDHITLLNVYEAFVKFKKSSKWCHENFLNYKGLCHAVKIREQFKKLLLQFKVPLGSCDGDIDSICQCIVSGFFANAARLHPSGSYRTVRDDHPLYIHPTSVLYTETPPQWVIYHEVLQTSKEYMRDITKIDPSWLYTLAPQYYEFGTEREIAAKRAKYL</sequence>
<keyword evidence="4" id="KW-0378">Hydrolase</keyword>
<gene>
    <name evidence="11" type="ORF">pdam_00013596</name>
</gene>
<dbReference type="InterPro" id="IPR011709">
    <property type="entry name" value="DEAD-box_helicase_OB_fold"/>
</dbReference>
<dbReference type="GO" id="GO:0003724">
    <property type="term" value="F:RNA helicase activity"/>
    <property type="evidence" value="ECO:0007669"/>
    <property type="project" value="UniProtKB-EC"/>
</dbReference>
<dbReference type="InterPro" id="IPR014001">
    <property type="entry name" value="Helicase_ATP-bd"/>
</dbReference>
<accession>A0A3M6U276</accession>
<feature type="domain" description="Helicase C-terminal" evidence="10">
    <location>
        <begin position="263"/>
        <end position="438"/>
    </location>
</feature>
<feature type="compositionally biased region" description="Basic and acidic residues" evidence="8">
    <location>
        <begin position="13"/>
        <end position="24"/>
    </location>
</feature>
<dbReference type="FunFam" id="3.40.50.300:FF:000578">
    <property type="entry name" value="probable ATP-dependent RNA helicase DHX35"/>
    <property type="match status" value="1"/>
</dbReference>
<dbReference type="EMBL" id="RCHS01002387">
    <property type="protein sequence ID" value="RMX47686.1"/>
    <property type="molecule type" value="Genomic_DNA"/>
</dbReference>
<dbReference type="Proteomes" id="UP000275408">
    <property type="component" value="Unassembled WGS sequence"/>
</dbReference>
<evidence type="ECO:0000259" key="9">
    <source>
        <dbReference type="PROSITE" id="PS51192"/>
    </source>
</evidence>
<dbReference type="GO" id="GO:0071013">
    <property type="term" value="C:catalytic step 2 spliceosome"/>
    <property type="evidence" value="ECO:0007669"/>
    <property type="project" value="TreeGrafter"/>
</dbReference>
<dbReference type="InterPro" id="IPR027417">
    <property type="entry name" value="P-loop_NTPase"/>
</dbReference>
<dbReference type="FunFam" id="3.40.50.300:FF:000767">
    <property type="entry name" value="Putative ATP-dependent RNA helicase DHX35"/>
    <property type="match status" value="1"/>
</dbReference>
<keyword evidence="5" id="KW-0347">Helicase</keyword>
<evidence type="ECO:0000259" key="10">
    <source>
        <dbReference type="PROSITE" id="PS51194"/>
    </source>
</evidence>
<keyword evidence="12" id="KW-1185">Reference proteome</keyword>